<proteinExistence type="predicted"/>
<dbReference type="Proteomes" id="UP000838756">
    <property type="component" value="Unassembled WGS sequence"/>
</dbReference>
<dbReference type="EMBL" id="CAKXAJ010023589">
    <property type="protein sequence ID" value="CAH2227890.1"/>
    <property type="molecule type" value="Genomic_DNA"/>
</dbReference>
<sequence>LCESFLLALAVPFKNTSKLPDGSNLAAMLDLFFRRIRDQEIFQKATLREEPLELRPIISTTASQSTLTLGNQRGAEQGTWIWISWTIALVLYVRT</sequence>
<accession>A0A8S4QZP1</accession>
<keyword evidence="2" id="KW-1185">Reference proteome</keyword>
<name>A0A8S4QZP1_9NEOP</name>
<evidence type="ECO:0000313" key="2">
    <source>
        <dbReference type="Proteomes" id="UP000838756"/>
    </source>
</evidence>
<evidence type="ECO:0000313" key="1">
    <source>
        <dbReference type="EMBL" id="CAH2227890.1"/>
    </source>
</evidence>
<protein>
    <submittedName>
        <fullName evidence="1">Jg25429 protein</fullName>
    </submittedName>
</protein>
<organism evidence="1 2">
    <name type="scientific">Pararge aegeria aegeria</name>
    <dbReference type="NCBI Taxonomy" id="348720"/>
    <lineage>
        <taxon>Eukaryota</taxon>
        <taxon>Metazoa</taxon>
        <taxon>Ecdysozoa</taxon>
        <taxon>Arthropoda</taxon>
        <taxon>Hexapoda</taxon>
        <taxon>Insecta</taxon>
        <taxon>Pterygota</taxon>
        <taxon>Neoptera</taxon>
        <taxon>Endopterygota</taxon>
        <taxon>Lepidoptera</taxon>
        <taxon>Glossata</taxon>
        <taxon>Ditrysia</taxon>
        <taxon>Papilionoidea</taxon>
        <taxon>Nymphalidae</taxon>
        <taxon>Satyrinae</taxon>
        <taxon>Satyrini</taxon>
        <taxon>Parargina</taxon>
        <taxon>Pararge</taxon>
    </lineage>
</organism>
<reference evidence="1" key="1">
    <citation type="submission" date="2022-03" db="EMBL/GenBank/DDBJ databases">
        <authorList>
            <person name="Lindestad O."/>
        </authorList>
    </citation>
    <scope>NUCLEOTIDE SEQUENCE</scope>
</reference>
<feature type="non-terminal residue" evidence="1">
    <location>
        <position position="1"/>
    </location>
</feature>
<dbReference type="AlphaFoldDB" id="A0A8S4QZP1"/>
<comment type="caution">
    <text evidence="1">The sequence shown here is derived from an EMBL/GenBank/DDBJ whole genome shotgun (WGS) entry which is preliminary data.</text>
</comment>
<gene>
    <name evidence="1" type="primary">jg25429</name>
    <name evidence="1" type="ORF">PAEG_LOCUS8134</name>
</gene>